<evidence type="ECO:0000256" key="5">
    <source>
        <dbReference type="ARBA" id="ARBA00022989"/>
    </source>
</evidence>
<dbReference type="SUPFAM" id="SSF53448">
    <property type="entry name" value="Nucleotide-diphospho-sugar transferases"/>
    <property type="match status" value="1"/>
</dbReference>
<dbReference type="Gene3D" id="3.90.550.10">
    <property type="entry name" value="Spore Coat Polysaccharide Biosynthesis Protein SpsA, Chain A"/>
    <property type="match status" value="1"/>
</dbReference>
<feature type="transmembrane region" description="Helical" evidence="7">
    <location>
        <begin position="227"/>
        <end position="248"/>
    </location>
</feature>
<evidence type="ECO:0000256" key="7">
    <source>
        <dbReference type="SAM" id="Phobius"/>
    </source>
</evidence>
<dbReference type="PANTHER" id="PTHR48090">
    <property type="entry name" value="UNDECAPRENYL-PHOSPHATE 4-DEOXY-4-FORMAMIDO-L-ARABINOSE TRANSFERASE-RELATED"/>
    <property type="match status" value="1"/>
</dbReference>
<dbReference type="CDD" id="cd04187">
    <property type="entry name" value="DPM1_like_bac"/>
    <property type="match status" value="1"/>
</dbReference>
<dbReference type="Proteomes" id="UP000184164">
    <property type="component" value="Unassembled WGS sequence"/>
</dbReference>
<dbReference type="OrthoDB" id="9807778at2"/>
<dbReference type="PANTHER" id="PTHR48090:SF1">
    <property type="entry name" value="PROPHAGE BACTOPRENOL GLUCOSYL TRANSFERASE HOMOLOG"/>
    <property type="match status" value="1"/>
</dbReference>
<dbReference type="InterPro" id="IPR001173">
    <property type="entry name" value="Glyco_trans_2-like"/>
</dbReference>
<evidence type="ECO:0000259" key="8">
    <source>
        <dbReference type="Pfam" id="PF00535"/>
    </source>
</evidence>
<dbReference type="GO" id="GO:0005886">
    <property type="term" value="C:plasma membrane"/>
    <property type="evidence" value="ECO:0007669"/>
    <property type="project" value="TreeGrafter"/>
</dbReference>
<evidence type="ECO:0000256" key="4">
    <source>
        <dbReference type="ARBA" id="ARBA00022692"/>
    </source>
</evidence>
<dbReference type="RefSeq" id="WP_073000585.1">
    <property type="nucleotide sequence ID" value="NZ_FQUM01000003.1"/>
</dbReference>
<comment type="subcellular location">
    <subcellularLocation>
        <location evidence="1">Membrane</location>
        <topology evidence="1">Multi-pass membrane protein</topology>
    </subcellularLocation>
</comment>
<sequence>MISVVIPLLNEEQLVEQLLEELWTELPQTGEEFEVVCVDDGSTDQTLHKLLRFKEKHSGLKILSLSRNFGLQAAMTAGIEYAKGEYVVMMDGDFQDPPDLVPVLFEKIKSSGTDIVSAVREARNEKFSKRVYINIFHRIFDKLTGGQQVAQTGNFCILNKEAHRAILQFSERNRYLPGIRNFIGFNHEFILYDRPDRLKGAAKMSRRKLFALAADAIYSFSKWPIRVCLYLGILGVLIFLAAIVYTLVSKVLGLAPIGWSSMFLAISFFGSVQLTFLGLIGEYIYRIFKEVQGRPLYFVQKVYE</sequence>
<keyword evidence="10" id="KW-1185">Reference proteome</keyword>
<dbReference type="STRING" id="1484053.SAMN05444274_103421"/>
<keyword evidence="4 7" id="KW-0812">Transmembrane</keyword>
<dbReference type="AlphaFoldDB" id="A0A1M4YPG6"/>
<keyword evidence="5 7" id="KW-1133">Transmembrane helix</keyword>
<keyword evidence="6 7" id="KW-0472">Membrane</keyword>
<dbReference type="InterPro" id="IPR050256">
    <property type="entry name" value="Glycosyltransferase_2"/>
</dbReference>
<evidence type="ECO:0000313" key="10">
    <source>
        <dbReference type="Proteomes" id="UP000184164"/>
    </source>
</evidence>
<name>A0A1M4YPG6_9BACT</name>
<evidence type="ECO:0000256" key="6">
    <source>
        <dbReference type="ARBA" id="ARBA00023136"/>
    </source>
</evidence>
<evidence type="ECO:0000256" key="2">
    <source>
        <dbReference type="ARBA" id="ARBA00022676"/>
    </source>
</evidence>
<keyword evidence="2 9" id="KW-0328">Glycosyltransferase</keyword>
<evidence type="ECO:0000256" key="1">
    <source>
        <dbReference type="ARBA" id="ARBA00004141"/>
    </source>
</evidence>
<dbReference type="InterPro" id="IPR029044">
    <property type="entry name" value="Nucleotide-diphossugar_trans"/>
</dbReference>
<accession>A0A1M4YPG6</accession>
<proteinExistence type="predicted"/>
<evidence type="ECO:0000313" key="9">
    <source>
        <dbReference type="EMBL" id="SHF07670.1"/>
    </source>
</evidence>
<organism evidence="9 10">
    <name type="scientific">Mariniphaga anaerophila</name>
    <dbReference type="NCBI Taxonomy" id="1484053"/>
    <lineage>
        <taxon>Bacteria</taxon>
        <taxon>Pseudomonadati</taxon>
        <taxon>Bacteroidota</taxon>
        <taxon>Bacteroidia</taxon>
        <taxon>Marinilabiliales</taxon>
        <taxon>Prolixibacteraceae</taxon>
        <taxon>Mariniphaga</taxon>
    </lineage>
</organism>
<dbReference type="GO" id="GO:0016757">
    <property type="term" value="F:glycosyltransferase activity"/>
    <property type="evidence" value="ECO:0007669"/>
    <property type="project" value="UniProtKB-KW"/>
</dbReference>
<gene>
    <name evidence="9" type="ORF">SAMN05444274_103421</name>
</gene>
<evidence type="ECO:0000256" key="3">
    <source>
        <dbReference type="ARBA" id="ARBA00022679"/>
    </source>
</evidence>
<reference evidence="9 10" key="1">
    <citation type="submission" date="2016-11" db="EMBL/GenBank/DDBJ databases">
        <authorList>
            <person name="Jaros S."/>
            <person name="Januszkiewicz K."/>
            <person name="Wedrychowicz H."/>
        </authorList>
    </citation>
    <scope>NUCLEOTIDE SEQUENCE [LARGE SCALE GENOMIC DNA]</scope>
    <source>
        <strain evidence="9 10">DSM 26910</strain>
    </source>
</reference>
<dbReference type="EMBL" id="FQUM01000003">
    <property type="protein sequence ID" value="SHF07670.1"/>
    <property type="molecule type" value="Genomic_DNA"/>
</dbReference>
<feature type="domain" description="Glycosyltransferase 2-like" evidence="8">
    <location>
        <begin position="3"/>
        <end position="165"/>
    </location>
</feature>
<dbReference type="Pfam" id="PF00535">
    <property type="entry name" value="Glycos_transf_2"/>
    <property type="match status" value="1"/>
</dbReference>
<protein>
    <submittedName>
        <fullName evidence="9">Dolichol-phosphate mannosyltransferase</fullName>
    </submittedName>
</protein>
<keyword evidence="3 9" id="KW-0808">Transferase</keyword>
<feature type="transmembrane region" description="Helical" evidence="7">
    <location>
        <begin position="260"/>
        <end position="285"/>
    </location>
</feature>